<comment type="caution">
    <text evidence="1">The sequence shown here is derived from an EMBL/GenBank/DDBJ whole genome shotgun (WGS) entry which is preliminary data.</text>
</comment>
<sequence length="74" mass="8714">MDRNQFEEKFIMEKEVVTQFSRSNKLAAELKDTQKLLNFAQRKIAMISKSRFWTATVLLRSLSDSQVALLYLAW</sequence>
<proteinExistence type="predicted"/>
<reference evidence="1 2" key="1">
    <citation type="journal article" date="2022" name="bioRxiv">
        <title>The genome of the oomycete Peronosclerospora sorghi, a cosmopolitan pathogen of maize and sorghum, is inflated with dispersed pseudogenes.</title>
        <authorList>
            <person name="Fletcher K."/>
            <person name="Martin F."/>
            <person name="Isakeit T."/>
            <person name="Cavanaugh K."/>
            <person name="Magill C."/>
            <person name="Michelmore R."/>
        </authorList>
    </citation>
    <scope>NUCLEOTIDE SEQUENCE [LARGE SCALE GENOMIC DNA]</scope>
    <source>
        <strain evidence="1">P6</strain>
    </source>
</reference>
<evidence type="ECO:0000313" key="1">
    <source>
        <dbReference type="EMBL" id="KAI9920077.1"/>
    </source>
</evidence>
<dbReference type="Proteomes" id="UP001163321">
    <property type="component" value="Chromosome 10"/>
</dbReference>
<accession>A0ACC0WMU8</accession>
<dbReference type="EMBL" id="CM047589">
    <property type="protein sequence ID" value="KAI9920077.1"/>
    <property type="molecule type" value="Genomic_DNA"/>
</dbReference>
<gene>
    <name evidence="1" type="ORF">PsorP6_015450</name>
</gene>
<organism evidence="1 2">
    <name type="scientific">Peronosclerospora sorghi</name>
    <dbReference type="NCBI Taxonomy" id="230839"/>
    <lineage>
        <taxon>Eukaryota</taxon>
        <taxon>Sar</taxon>
        <taxon>Stramenopiles</taxon>
        <taxon>Oomycota</taxon>
        <taxon>Peronosporomycetes</taxon>
        <taxon>Peronosporales</taxon>
        <taxon>Peronosporaceae</taxon>
        <taxon>Peronosclerospora</taxon>
    </lineage>
</organism>
<name>A0ACC0WMU8_9STRA</name>
<keyword evidence="2" id="KW-1185">Reference proteome</keyword>
<evidence type="ECO:0000313" key="2">
    <source>
        <dbReference type="Proteomes" id="UP001163321"/>
    </source>
</evidence>
<protein>
    <submittedName>
        <fullName evidence="1">Uncharacterized protein</fullName>
    </submittedName>
</protein>